<gene>
    <name evidence="1" type="ORF">Cboi02_000605800</name>
</gene>
<protein>
    <submittedName>
        <fullName evidence="1">Unnamed protein product</fullName>
    </submittedName>
</protein>
<accession>A0A9W6WK87</accession>
<reference evidence="1" key="1">
    <citation type="submission" date="2023-04" db="EMBL/GenBank/DDBJ databases">
        <title>Candida boidinii NBRC 10035.</title>
        <authorList>
            <person name="Ichikawa N."/>
            <person name="Sato H."/>
            <person name="Tonouchi N."/>
        </authorList>
    </citation>
    <scope>NUCLEOTIDE SEQUENCE</scope>
    <source>
        <strain evidence="1">NBRC 10035</strain>
    </source>
</reference>
<dbReference type="AlphaFoldDB" id="A0A9W6WK87"/>
<comment type="caution">
    <text evidence="1">The sequence shown here is derived from an EMBL/GenBank/DDBJ whole genome shotgun (WGS) entry which is preliminary data.</text>
</comment>
<organism evidence="1 2">
    <name type="scientific">Candida boidinii</name>
    <name type="common">Yeast</name>
    <dbReference type="NCBI Taxonomy" id="5477"/>
    <lineage>
        <taxon>Eukaryota</taxon>
        <taxon>Fungi</taxon>
        <taxon>Dikarya</taxon>
        <taxon>Ascomycota</taxon>
        <taxon>Saccharomycotina</taxon>
        <taxon>Pichiomycetes</taxon>
        <taxon>Pichiales</taxon>
        <taxon>Pichiaceae</taxon>
        <taxon>Ogataea</taxon>
        <taxon>Ogataea/Candida clade</taxon>
    </lineage>
</organism>
<dbReference type="Proteomes" id="UP001165120">
    <property type="component" value="Unassembled WGS sequence"/>
</dbReference>
<evidence type="ECO:0000313" key="2">
    <source>
        <dbReference type="Proteomes" id="UP001165120"/>
    </source>
</evidence>
<sequence length="158" mass="18638">MDSEFSESDSDYKIKNAKTSVITPEEVKVDEDEYDEEEDRRKIQLENFRILKVTMEEINIAALEELAKDSSNVSTDAIYNNLCAKYRMKQVKNYHKRFQFEGFQKPQPEFTLVPKPETTELSIRDAISLRYKDCRHGNFFNPGKKLQKVRFNKTVRVN</sequence>
<proteinExistence type="predicted"/>
<dbReference type="EMBL" id="BSXN01003428">
    <property type="protein sequence ID" value="GME79246.1"/>
    <property type="molecule type" value="Genomic_DNA"/>
</dbReference>
<keyword evidence="2" id="KW-1185">Reference proteome</keyword>
<evidence type="ECO:0000313" key="1">
    <source>
        <dbReference type="EMBL" id="GME79246.1"/>
    </source>
</evidence>
<name>A0A9W6WK87_CANBO</name>